<evidence type="ECO:0000256" key="1">
    <source>
        <dbReference type="SAM" id="MobiDB-lite"/>
    </source>
</evidence>
<feature type="region of interest" description="Disordered" evidence="1">
    <location>
        <begin position="54"/>
        <end position="78"/>
    </location>
</feature>
<keyword evidence="3" id="KW-1185">Reference proteome</keyword>
<dbReference type="EMBL" id="FUKO01000039">
    <property type="protein sequence ID" value="SJN45682.1"/>
    <property type="molecule type" value="Genomic_DNA"/>
</dbReference>
<proteinExistence type="predicted"/>
<dbReference type="Proteomes" id="UP000196320">
    <property type="component" value="Unassembled WGS sequence"/>
</dbReference>
<evidence type="ECO:0000313" key="3">
    <source>
        <dbReference type="Proteomes" id="UP000196320"/>
    </source>
</evidence>
<gene>
    <name evidence="2" type="ORF">FM104_14200</name>
</gene>
<organism evidence="2 3">
    <name type="scientific">Microbacterium esteraromaticum</name>
    <dbReference type="NCBI Taxonomy" id="57043"/>
    <lineage>
        <taxon>Bacteria</taxon>
        <taxon>Bacillati</taxon>
        <taxon>Actinomycetota</taxon>
        <taxon>Actinomycetes</taxon>
        <taxon>Micrococcales</taxon>
        <taxon>Microbacteriaceae</taxon>
        <taxon>Microbacterium</taxon>
    </lineage>
</organism>
<name>A0A1R4KN65_9MICO</name>
<evidence type="ECO:0000313" key="2">
    <source>
        <dbReference type="EMBL" id="SJN45682.1"/>
    </source>
</evidence>
<reference evidence="2 3" key="1">
    <citation type="submission" date="2017-02" db="EMBL/GenBank/DDBJ databases">
        <authorList>
            <person name="Peterson S.W."/>
        </authorList>
    </citation>
    <scope>NUCLEOTIDE SEQUENCE [LARGE SCALE GENOMIC DNA]</scope>
    <source>
        <strain evidence="2 3">B Mb 05.01</strain>
    </source>
</reference>
<protein>
    <submittedName>
        <fullName evidence="2">Uncharacterized protein</fullName>
    </submittedName>
</protein>
<dbReference type="AlphaFoldDB" id="A0A1R4KN65"/>
<sequence length="78" mass="8887">MNRVIRSTVGELVSQLDECLFLSADEFFGDLLLPREVEVEAALRDPGLTKQSASSFAWSQRRGRRPFNGRRIDTCKSR</sequence>
<accession>A0A1R4KN65</accession>